<dbReference type="Gene3D" id="3.40.190.10">
    <property type="entry name" value="Periplasmic binding protein-like II"/>
    <property type="match status" value="2"/>
</dbReference>
<organism evidence="10 11">
    <name type="scientific">Paenibacillus prosopidis</name>
    <dbReference type="NCBI Taxonomy" id="630520"/>
    <lineage>
        <taxon>Bacteria</taxon>
        <taxon>Bacillati</taxon>
        <taxon>Bacillota</taxon>
        <taxon>Bacilli</taxon>
        <taxon>Bacillales</taxon>
        <taxon>Paenibacillaceae</taxon>
        <taxon>Paenibacillus</taxon>
    </lineage>
</organism>
<evidence type="ECO:0000256" key="4">
    <source>
        <dbReference type="ARBA" id="ARBA00022592"/>
    </source>
</evidence>
<dbReference type="Proteomes" id="UP000252415">
    <property type="component" value="Unassembled WGS sequence"/>
</dbReference>
<evidence type="ECO:0000259" key="9">
    <source>
        <dbReference type="Pfam" id="PF12849"/>
    </source>
</evidence>
<evidence type="ECO:0000313" key="10">
    <source>
        <dbReference type="EMBL" id="RCW51785.1"/>
    </source>
</evidence>
<accession>A0A368W829</accession>
<protein>
    <submittedName>
        <fullName evidence="10">Phosphate ABC transporter substrate-binding protein (PhoT family)</fullName>
    </submittedName>
</protein>
<proteinExistence type="predicted"/>
<comment type="function">
    <text evidence="1">Part of the ABC transporter complex PstSACB involved in phosphate import.</text>
</comment>
<keyword evidence="4" id="KW-0592">Phosphate transport</keyword>
<evidence type="ECO:0000256" key="2">
    <source>
        <dbReference type="ARBA" id="ARBA00004193"/>
    </source>
</evidence>
<dbReference type="GO" id="GO:0006817">
    <property type="term" value="P:phosphate ion transport"/>
    <property type="evidence" value="ECO:0007669"/>
    <property type="project" value="UniProtKB-KW"/>
</dbReference>
<keyword evidence="6" id="KW-0564">Palmitate</keyword>
<name>A0A368W829_9BACL</name>
<comment type="subcellular location">
    <subcellularLocation>
        <location evidence="2">Cell membrane</location>
        <topology evidence="2">Lipid-anchor</topology>
    </subcellularLocation>
</comment>
<evidence type="ECO:0000256" key="6">
    <source>
        <dbReference type="ARBA" id="ARBA00023139"/>
    </source>
</evidence>
<evidence type="ECO:0000256" key="3">
    <source>
        <dbReference type="ARBA" id="ARBA00011529"/>
    </source>
</evidence>
<keyword evidence="5 8" id="KW-0732">Signal</keyword>
<evidence type="ECO:0000313" key="11">
    <source>
        <dbReference type="Proteomes" id="UP000252415"/>
    </source>
</evidence>
<comment type="subunit">
    <text evidence="3">The complex is composed of two ATP-binding proteins (PstB), two transmembrane proteins (PstC and PstA) and a solute-binding protein (PstS).</text>
</comment>
<dbReference type="EMBL" id="QPJD01000001">
    <property type="protein sequence ID" value="RCW51785.1"/>
    <property type="molecule type" value="Genomic_DNA"/>
</dbReference>
<keyword evidence="4" id="KW-0813">Transport</keyword>
<comment type="caution">
    <text evidence="10">The sequence shown here is derived from an EMBL/GenBank/DDBJ whole genome shotgun (WGS) entry which is preliminary data.</text>
</comment>
<keyword evidence="11" id="KW-1185">Reference proteome</keyword>
<reference evidence="10 11" key="1">
    <citation type="submission" date="2018-07" db="EMBL/GenBank/DDBJ databases">
        <title>Genomic Encyclopedia of Type Strains, Phase III (KMG-III): the genomes of soil and plant-associated and newly described type strains.</title>
        <authorList>
            <person name="Whitman W."/>
        </authorList>
    </citation>
    <scope>NUCLEOTIDE SEQUENCE [LARGE SCALE GENOMIC DNA]</scope>
    <source>
        <strain evidence="10 11">CECT 7506</strain>
    </source>
</reference>
<dbReference type="Pfam" id="PF12849">
    <property type="entry name" value="PBP_like_2"/>
    <property type="match status" value="1"/>
</dbReference>
<dbReference type="InterPro" id="IPR024370">
    <property type="entry name" value="PBP_domain"/>
</dbReference>
<dbReference type="CDD" id="cd13653">
    <property type="entry name" value="PBP2_phosphate_like_1"/>
    <property type="match status" value="1"/>
</dbReference>
<dbReference type="RefSeq" id="WP_114378052.1">
    <property type="nucleotide sequence ID" value="NZ_QPJD01000001.1"/>
</dbReference>
<dbReference type="SUPFAM" id="SSF53850">
    <property type="entry name" value="Periplasmic binding protein-like II"/>
    <property type="match status" value="1"/>
</dbReference>
<evidence type="ECO:0000256" key="7">
    <source>
        <dbReference type="ARBA" id="ARBA00023288"/>
    </source>
</evidence>
<feature type="signal peptide" evidence="8">
    <location>
        <begin position="1"/>
        <end position="23"/>
    </location>
</feature>
<evidence type="ECO:0000256" key="5">
    <source>
        <dbReference type="ARBA" id="ARBA00022729"/>
    </source>
</evidence>
<evidence type="ECO:0000256" key="1">
    <source>
        <dbReference type="ARBA" id="ARBA00002841"/>
    </source>
</evidence>
<dbReference type="AlphaFoldDB" id="A0A368W829"/>
<keyword evidence="7" id="KW-0449">Lipoprotein</keyword>
<dbReference type="PANTHER" id="PTHR30570">
    <property type="entry name" value="PERIPLASMIC PHOSPHATE BINDING COMPONENT OF PHOSPHATE ABC TRANSPORTER"/>
    <property type="match status" value="1"/>
</dbReference>
<dbReference type="GO" id="GO:0005886">
    <property type="term" value="C:plasma membrane"/>
    <property type="evidence" value="ECO:0007669"/>
    <property type="project" value="UniProtKB-SubCell"/>
</dbReference>
<dbReference type="PANTHER" id="PTHR30570:SF4">
    <property type="entry name" value="PHOSPHATE-BINDING PROTEIN PSTS 1"/>
    <property type="match status" value="1"/>
</dbReference>
<sequence>MKWFKQLTIAALIAVIGFSSVPASTPTVTAASKLSGKIVINGSSALLPLTLQAASEFKKLHPKVKISASAAGSITGPQAVRKGIANIGAVDWDASKDVPGFKKFEGQVAHKVAIIPFAAVVNKNVTATNLTTKDLQGIFSGKIKNWKEVGGKDAEIIVVNRTFGSGTRVNFQDKALEGTDFMTKGDNYKEVKTSGDMKSTIETTPNAIGYMDLAYVTDKMTAVKINDIAPTEANVINGKYKVWGYGYYMTKGQPTGATKEFIKYVQSTKFQNGSLKKLKFIPISALK</sequence>
<feature type="chain" id="PRO_5039003707" evidence="8">
    <location>
        <begin position="24"/>
        <end position="287"/>
    </location>
</feature>
<dbReference type="OrthoDB" id="9790048at2"/>
<gene>
    <name evidence="10" type="ORF">DFP97_101127</name>
</gene>
<evidence type="ECO:0000256" key="8">
    <source>
        <dbReference type="SAM" id="SignalP"/>
    </source>
</evidence>
<feature type="domain" description="PBP" evidence="9">
    <location>
        <begin position="28"/>
        <end position="267"/>
    </location>
</feature>
<dbReference type="InterPro" id="IPR050811">
    <property type="entry name" value="Phosphate_ABC_transporter"/>
</dbReference>